<dbReference type="FunFam" id="3.40.50.720:FF:000084">
    <property type="entry name" value="Short-chain dehydrogenase reductase"/>
    <property type="match status" value="1"/>
</dbReference>
<dbReference type="GO" id="GO:0016616">
    <property type="term" value="F:oxidoreductase activity, acting on the CH-OH group of donors, NAD or NADP as acceptor"/>
    <property type="evidence" value="ECO:0007669"/>
    <property type="project" value="TreeGrafter"/>
</dbReference>
<evidence type="ECO:0000313" key="5">
    <source>
        <dbReference type="Proteomes" id="UP000054342"/>
    </source>
</evidence>
<comment type="similarity">
    <text evidence="1">Belongs to the short-chain dehydrogenases/reductases (SDR) family.</text>
</comment>
<dbReference type="InterPro" id="IPR002347">
    <property type="entry name" value="SDR_fam"/>
</dbReference>
<name>A0A0D2BH09_9EURO</name>
<dbReference type="PANTHER" id="PTHR42760">
    <property type="entry name" value="SHORT-CHAIN DEHYDROGENASES/REDUCTASES FAMILY MEMBER"/>
    <property type="match status" value="1"/>
</dbReference>
<keyword evidence="5" id="KW-1185">Reference proteome</keyword>
<dbReference type="Proteomes" id="UP000054342">
    <property type="component" value="Unassembled WGS sequence"/>
</dbReference>
<evidence type="ECO:0008006" key="6">
    <source>
        <dbReference type="Google" id="ProtNLM"/>
    </source>
</evidence>
<accession>A0A0D2BH09</accession>
<dbReference type="STRING" id="348802.A0A0D2BH09"/>
<dbReference type="InterPro" id="IPR036291">
    <property type="entry name" value="NAD(P)-bd_dom_sf"/>
</dbReference>
<dbReference type="AlphaFoldDB" id="A0A0D2BH09"/>
<dbReference type="EMBL" id="KN847322">
    <property type="protein sequence ID" value="KIW51476.1"/>
    <property type="molecule type" value="Genomic_DNA"/>
</dbReference>
<dbReference type="HOGENOM" id="CLU_010194_1_1_1"/>
<dbReference type="Pfam" id="PF13561">
    <property type="entry name" value="adh_short_C2"/>
    <property type="match status" value="1"/>
</dbReference>
<keyword evidence="3" id="KW-0560">Oxidoreductase</keyword>
<reference evidence="4 5" key="1">
    <citation type="submission" date="2015-01" db="EMBL/GenBank/DDBJ databases">
        <title>The Genome Sequence of Exophiala xenobiotica CBS118157.</title>
        <authorList>
            <consortium name="The Broad Institute Genomics Platform"/>
            <person name="Cuomo C."/>
            <person name="de Hoog S."/>
            <person name="Gorbushina A."/>
            <person name="Stielow B."/>
            <person name="Teixiera M."/>
            <person name="Abouelleil A."/>
            <person name="Chapman S.B."/>
            <person name="Priest M."/>
            <person name="Young S.K."/>
            <person name="Wortman J."/>
            <person name="Nusbaum C."/>
            <person name="Birren B."/>
        </authorList>
    </citation>
    <scope>NUCLEOTIDE SEQUENCE [LARGE SCALE GENOMIC DNA]</scope>
    <source>
        <strain evidence="4 5">CBS 118157</strain>
    </source>
</reference>
<dbReference type="SUPFAM" id="SSF51735">
    <property type="entry name" value="NAD(P)-binding Rossmann-fold domains"/>
    <property type="match status" value="1"/>
</dbReference>
<dbReference type="GeneID" id="25332099"/>
<keyword evidence="2" id="KW-0521">NADP</keyword>
<evidence type="ECO:0000313" key="4">
    <source>
        <dbReference type="EMBL" id="KIW51476.1"/>
    </source>
</evidence>
<protein>
    <recommendedName>
        <fullName evidence="6">Gluconate 5-dehydrogenase</fullName>
    </recommendedName>
</protein>
<dbReference type="PRINTS" id="PR00081">
    <property type="entry name" value="GDHRDH"/>
</dbReference>
<evidence type="ECO:0000256" key="1">
    <source>
        <dbReference type="ARBA" id="ARBA00006484"/>
    </source>
</evidence>
<evidence type="ECO:0000256" key="3">
    <source>
        <dbReference type="ARBA" id="ARBA00023002"/>
    </source>
</evidence>
<dbReference type="RefSeq" id="XP_013312060.1">
    <property type="nucleotide sequence ID" value="XM_013456606.1"/>
</dbReference>
<proteinExistence type="inferred from homology"/>
<organism evidence="4 5">
    <name type="scientific">Exophiala xenobiotica</name>
    <dbReference type="NCBI Taxonomy" id="348802"/>
    <lineage>
        <taxon>Eukaryota</taxon>
        <taxon>Fungi</taxon>
        <taxon>Dikarya</taxon>
        <taxon>Ascomycota</taxon>
        <taxon>Pezizomycotina</taxon>
        <taxon>Eurotiomycetes</taxon>
        <taxon>Chaetothyriomycetidae</taxon>
        <taxon>Chaetothyriales</taxon>
        <taxon>Herpotrichiellaceae</taxon>
        <taxon>Exophiala</taxon>
    </lineage>
</organism>
<dbReference type="PRINTS" id="PR00080">
    <property type="entry name" value="SDRFAMILY"/>
</dbReference>
<gene>
    <name evidence="4" type="ORF">PV05_10191</name>
</gene>
<dbReference type="PANTHER" id="PTHR42760:SF5">
    <property type="entry name" value="2-DEHYDRO-3-DEOXY-D-GLUCONATE 5-DEHYDROGENASE"/>
    <property type="match status" value="1"/>
</dbReference>
<evidence type="ECO:0000256" key="2">
    <source>
        <dbReference type="ARBA" id="ARBA00022857"/>
    </source>
</evidence>
<dbReference type="OrthoDB" id="37659at2759"/>
<dbReference type="Gene3D" id="3.40.50.720">
    <property type="entry name" value="NAD(P)-binding Rossmann-like Domain"/>
    <property type="match status" value="1"/>
</dbReference>
<sequence length="263" mass="28309">MSTAKDVSVAGLFDLRGKTVIVTGGTGGIGLVLTVALAEAGADIVSIQIPNDPGASHLRDTVEHLGRNFRYFDSNLKDYASIAQTFEGIWRSGCTPDILLNCAGITRHSKVEDTPIAYLDDVMDINFKAAYVVSQEFGRQLLKLGRPGKMIHIASMAAQLVQTNISVYAPSKAAVRALTRAQSNEWAGNGIQVNCISPGFIKTKMTENLFMDPDFAKTVTERTASHRWGYPEDLIGVAIFLASRASDFVTGEDIVVDGGVIGR</sequence>